<dbReference type="Gene3D" id="2.140.10.30">
    <property type="entry name" value="Dipeptidylpeptidase IV, N-terminal domain"/>
    <property type="match status" value="1"/>
</dbReference>
<protein>
    <submittedName>
        <fullName evidence="4">Peptidase S9</fullName>
    </submittedName>
</protein>
<dbReference type="EMBL" id="LXNG01000015">
    <property type="protein sequence ID" value="OAG67585.1"/>
    <property type="molecule type" value="Genomic_DNA"/>
</dbReference>
<proteinExistence type="predicted"/>
<dbReference type="SUPFAM" id="SSF82171">
    <property type="entry name" value="DPP6 N-terminal domain-like"/>
    <property type="match status" value="1"/>
</dbReference>
<dbReference type="InterPro" id="IPR001375">
    <property type="entry name" value="Peptidase_S9_cat"/>
</dbReference>
<evidence type="ECO:0000256" key="1">
    <source>
        <dbReference type="SAM" id="SignalP"/>
    </source>
</evidence>
<evidence type="ECO:0000259" key="2">
    <source>
        <dbReference type="Pfam" id="PF00326"/>
    </source>
</evidence>
<dbReference type="SUPFAM" id="SSF53474">
    <property type="entry name" value="alpha/beta-Hydrolases"/>
    <property type="match status" value="1"/>
</dbReference>
<gene>
    <name evidence="4" type="ORF">A7D17_16565</name>
</gene>
<feature type="chain" id="PRO_5008392897" evidence="1">
    <location>
        <begin position="36"/>
        <end position="787"/>
    </location>
</feature>
<dbReference type="PANTHER" id="PTHR11731">
    <property type="entry name" value="PROTEASE FAMILY S9B,C DIPEPTIDYL-PEPTIDASE IV-RELATED"/>
    <property type="match status" value="1"/>
</dbReference>
<dbReference type="InterPro" id="IPR002469">
    <property type="entry name" value="Peptidase_S9B_N"/>
</dbReference>
<dbReference type="Gene3D" id="3.40.50.1820">
    <property type="entry name" value="alpha/beta hydrolase"/>
    <property type="match status" value="1"/>
</dbReference>
<comment type="caution">
    <text evidence="4">The sequence shown here is derived from an EMBL/GenBank/DDBJ whole genome shotgun (WGS) entry which is preliminary data.</text>
</comment>
<dbReference type="Pfam" id="PF00326">
    <property type="entry name" value="Peptidase_S9"/>
    <property type="match status" value="1"/>
</dbReference>
<dbReference type="GO" id="GO:0008236">
    <property type="term" value="F:serine-type peptidase activity"/>
    <property type="evidence" value="ECO:0007669"/>
    <property type="project" value="InterPro"/>
</dbReference>
<dbReference type="Proteomes" id="UP000077659">
    <property type="component" value="Unassembled WGS sequence"/>
</dbReference>
<dbReference type="AlphaFoldDB" id="A0A1A9MBB1"/>
<dbReference type="InterPro" id="IPR029058">
    <property type="entry name" value="AB_hydrolase_fold"/>
</dbReference>
<evidence type="ECO:0000259" key="3">
    <source>
        <dbReference type="Pfam" id="PF00930"/>
    </source>
</evidence>
<feature type="signal peptide" evidence="1">
    <location>
        <begin position="1"/>
        <end position="35"/>
    </location>
</feature>
<dbReference type="STRING" id="1843580.A7D17_16565"/>
<organism evidence="4 5">
    <name type="scientific">Xanthomonas floridensis</name>
    <dbReference type="NCBI Taxonomy" id="1843580"/>
    <lineage>
        <taxon>Bacteria</taxon>
        <taxon>Pseudomonadati</taxon>
        <taxon>Pseudomonadota</taxon>
        <taxon>Gammaproteobacteria</taxon>
        <taxon>Lysobacterales</taxon>
        <taxon>Lysobacteraceae</taxon>
        <taxon>Xanthomonas</taxon>
    </lineage>
</organism>
<accession>A0A1A9MBB1</accession>
<sequence length="787" mass="87615">MKSSSACTPIPRRRPPVGWHVCVVLLSMLTNAALAQNAEPTAAQYTQAMELSDRYLSLVDHEPAEPVWIDAGHFLYRRGVARVNRAPAIEYRLVDAATGRNRLAFDHARLAAALNQAGAQDVDAAALALKQPTLVQQHLGFQLARLGWQCDLARYRCARQPDRDEPAETMDMALPLKQGERTAKASPDGRWRAWVEQGNLVIAPKHGGERRVLSHDGSNGDYYAIDSVEWSPDSQHLAAYRVKAPPPHMVYYIESAPADRVQPKLHQQIYPKPGDALPVMQPVLFDIATGAAHPVAMTLLPNAFTLNSLQWWKDSRGFTFEYNARGHQLYRVIEVDARTAAARTLIEETSPTFIEYSELSGSHEDGGKHARKDLADGAQILWASERDGWEHVYLYDGHRGQVIRQVTRGDWVVRKLDYIDEAAGQLYFTASGMQPGQDPYYRHAYRIGLDGTGLTALTPQAADHQLSYSPDGKWFVDLYSRVDLGPVLELRRSADGRLAQTVERTDLSRLFASGWQPPLPFHSLGRDGKTEIWGVIHRPQQFDPQQRYRTVEYIYAGPQGSFVPKTFSARVFPLTGMGFTVAQIDGMGTNNRSRAFHDVAWRNLKDAGLPDRIAWHKAAAAHYPWYDIAGGIGVFGTSAGGQNALGALLFHPEFYVAGVANSGCHDNRMDKIWWNEQWMGWPVGPWYAESSNVENAARLQGHLLLITGDMDMNVDPASTFQVADRLIKANKDFDLLVVPGGDHGAGGDYGRRRLLDFFVRWMQRAPTPDWNRSPASAAPQSAVSATP</sequence>
<dbReference type="GO" id="GO:0006508">
    <property type="term" value="P:proteolysis"/>
    <property type="evidence" value="ECO:0007669"/>
    <property type="project" value="InterPro"/>
</dbReference>
<feature type="domain" description="Dipeptidylpeptidase IV N-terminal" evidence="3">
    <location>
        <begin position="179"/>
        <end position="484"/>
    </location>
</feature>
<dbReference type="Pfam" id="PF00930">
    <property type="entry name" value="DPPIV_N"/>
    <property type="match status" value="1"/>
</dbReference>
<feature type="domain" description="Peptidase S9 prolyl oligopeptidase catalytic" evidence="2">
    <location>
        <begin position="566"/>
        <end position="764"/>
    </location>
</feature>
<name>A0A1A9MBB1_9XANT</name>
<dbReference type="PANTHER" id="PTHR11731:SF118">
    <property type="entry name" value="BLR1971 PROTEIN"/>
    <property type="match status" value="1"/>
</dbReference>
<dbReference type="InterPro" id="IPR050278">
    <property type="entry name" value="Serine_Prot_S9B/DPPIV"/>
</dbReference>
<reference evidence="4 5" key="1">
    <citation type="submission" date="2016-05" db="EMBL/GenBank/DDBJ databases">
        <title>Pathogenic, phenotypic and molecular characterisation of Xanthomonas nasturtii sp. nov. and Xanthomonas floridensis sp. nov., new species of Xanthomonas associated with watercress production in Florida.</title>
        <authorList>
            <person name="Vicente J.G."/>
            <person name="Rothwell S."/>
            <person name="Holub E.B."/>
            <person name="Studholme D.J."/>
        </authorList>
    </citation>
    <scope>NUCLEOTIDE SEQUENCE [LARGE SCALE GENOMIC DNA]</scope>
    <source>
        <strain evidence="4 5">WHRI 8848</strain>
    </source>
</reference>
<evidence type="ECO:0000313" key="5">
    <source>
        <dbReference type="Proteomes" id="UP000077659"/>
    </source>
</evidence>
<keyword evidence="1" id="KW-0732">Signal</keyword>
<evidence type="ECO:0000313" key="4">
    <source>
        <dbReference type="EMBL" id="OAG67585.1"/>
    </source>
</evidence>